<dbReference type="InterPro" id="IPR036291">
    <property type="entry name" value="NAD(P)-bd_dom_sf"/>
</dbReference>
<dbReference type="EMBL" id="CACVBS010000042">
    <property type="protein sequence ID" value="CAA7263994.1"/>
    <property type="molecule type" value="Genomic_DNA"/>
</dbReference>
<comment type="caution">
    <text evidence="4">The sequence shown here is derived from an EMBL/GenBank/DDBJ whole genome shotgun (WGS) entry which is preliminary data.</text>
</comment>
<dbReference type="InterPro" id="IPR001509">
    <property type="entry name" value="Epimerase_deHydtase"/>
</dbReference>
<protein>
    <recommendedName>
        <fullName evidence="3">NAD-dependent epimerase/dehydratase domain-containing protein</fullName>
    </recommendedName>
</protein>
<keyword evidence="5" id="KW-1185">Reference proteome</keyword>
<dbReference type="InterPro" id="IPR050425">
    <property type="entry name" value="NAD(P)_dehydrat-like"/>
</dbReference>
<dbReference type="SUPFAM" id="SSF51735">
    <property type="entry name" value="NAD(P)-binding Rossmann-fold domains"/>
    <property type="match status" value="1"/>
</dbReference>
<dbReference type="PANTHER" id="PTHR10366:SF564">
    <property type="entry name" value="STEROL-4-ALPHA-CARBOXYLATE 3-DEHYDROGENASE, DECARBOXYLATING"/>
    <property type="match status" value="1"/>
</dbReference>
<name>A0A8S0W604_CYCAE</name>
<dbReference type="AlphaFoldDB" id="A0A8S0W604"/>
<evidence type="ECO:0000256" key="2">
    <source>
        <dbReference type="ARBA" id="ARBA00023445"/>
    </source>
</evidence>
<keyword evidence="1" id="KW-0560">Oxidoreductase</keyword>
<feature type="domain" description="NAD-dependent epimerase/dehydratase" evidence="3">
    <location>
        <begin position="6"/>
        <end position="202"/>
    </location>
</feature>
<reference evidence="4 5" key="1">
    <citation type="submission" date="2020-01" db="EMBL/GenBank/DDBJ databases">
        <authorList>
            <person name="Gupta K D."/>
        </authorList>
    </citation>
    <scope>NUCLEOTIDE SEQUENCE [LARGE SCALE GENOMIC DNA]</scope>
</reference>
<proteinExistence type="inferred from homology"/>
<evidence type="ECO:0000256" key="1">
    <source>
        <dbReference type="ARBA" id="ARBA00023002"/>
    </source>
</evidence>
<dbReference type="Proteomes" id="UP000467700">
    <property type="component" value="Unassembled WGS sequence"/>
</dbReference>
<evidence type="ECO:0000259" key="3">
    <source>
        <dbReference type="Pfam" id="PF01370"/>
    </source>
</evidence>
<sequence length="333" mass="36118">MSGKLILVTGATGFIAGQIIDHALEAGYRVRGTVQTAKLDKLKAVTVPGLEFVEVNDIVTADLTDVLNGIDIVIHVAAPLPSKATVEDSLKIAMEGPLNVVRQAEKFGITKIIVTSTFGALMDPSLVPAFTGNTFKDSDWGATSKEEILDRDTDIFYCYFGGKNLGERALWNFAREHPHLDITTILPGFVYGPYSKNLPKPSSLAEMGTNTFPYMVANGLIPPFGPPFVVDGRDVGRAHVNAIDLPPSSNIGSKRFIVNAGNYSWKELAAHLQKTRPELDVPPQEAFADFPGPLSTLDGSKAQQVLGIKEYISPVKTMEDIIDDLEYTKAWTA</sequence>
<organism evidence="4 5">
    <name type="scientific">Cyclocybe aegerita</name>
    <name type="common">Black poplar mushroom</name>
    <name type="synonym">Agrocybe aegerita</name>
    <dbReference type="NCBI Taxonomy" id="1973307"/>
    <lineage>
        <taxon>Eukaryota</taxon>
        <taxon>Fungi</taxon>
        <taxon>Dikarya</taxon>
        <taxon>Basidiomycota</taxon>
        <taxon>Agaricomycotina</taxon>
        <taxon>Agaricomycetes</taxon>
        <taxon>Agaricomycetidae</taxon>
        <taxon>Agaricales</taxon>
        <taxon>Agaricineae</taxon>
        <taxon>Bolbitiaceae</taxon>
        <taxon>Cyclocybe</taxon>
    </lineage>
</organism>
<accession>A0A8S0W604</accession>
<dbReference type="GO" id="GO:0016616">
    <property type="term" value="F:oxidoreductase activity, acting on the CH-OH group of donors, NAD or NADP as acceptor"/>
    <property type="evidence" value="ECO:0007669"/>
    <property type="project" value="TreeGrafter"/>
</dbReference>
<evidence type="ECO:0000313" key="5">
    <source>
        <dbReference type="Proteomes" id="UP000467700"/>
    </source>
</evidence>
<dbReference type="Gene3D" id="3.40.50.720">
    <property type="entry name" value="NAD(P)-binding Rossmann-like Domain"/>
    <property type="match status" value="1"/>
</dbReference>
<dbReference type="Pfam" id="PF01370">
    <property type="entry name" value="Epimerase"/>
    <property type="match status" value="1"/>
</dbReference>
<dbReference type="PANTHER" id="PTHR10366">
    <property type="entry name" value="NAD DEPENDENT EPIMERASE/DEHYDRATASE"/>
    <property type="match status" value="1"/>
</dbReference>
<evidence type="ECO:0000313" key="4">
    <source>
        <dbReference type="EMBL" id="CAA7263994.1"/>
    </source>
</evidence>
<comment type="similarity">
    <text evidence="2">Belongs to the NAD(P)-dependent epimerase/dehydratase family. Dihydroflavonol-4-reductase subfamily.</text>
</comment>
<dbReference type="OrthoDB" id="2735536at2759"/>
<gene>
    <name evidence="4" type="ORF">AAE3_LOCUS6293</name>
</gene>